<accession>V9HUK9</accession>
<dbReference type="HOGENOM" id="CLU_129139_0_0_9"/>
<dbReference type="RefSeq" id="WP_009527208.1">
    <property type="nucleotide sequence ID" value="NZ_JH815225.1"/>
</dbReference>
<sequence length="116" mass="14250">MYRYNKYSNQKVVIDDIKFDSKKEAKRYLELKLLEKAGEISDLRLQKPFELIKKQKDERAVTYKADFVYYDNKKQRWIAEDVKGYKTKEYIIKRKLFKVIYGKDYDFIEVYYGNKQ</sequence>
<dbReference type="OrthoDB" id="1853564at2"/>
<organism evidence="1 2">
    <name type="scientific">Peptoanaerobacter stomatis</name>
    <dbReference type="NCBI Taxonomy" id="796937"/>
    <lineage>
        <taxon>Bacteria</taxon>
        <taxon>Bacillati</taxon>
        <taxon>Bacillota</taxon>
        <taxon>Clostridia</taxon>
        <taxon>Peptostreptococcales</taxon>
        <taxon>Filifactoraceae</taxon>
        <taxon>Peptoanaerobacter</taxon>
    </lineage>
</organism>
<proteinExistence type="predicted"/>
<comment type="caution">
    <text evidence="1">The sequence shown here is derived from an EMBL/GenBank/DDBJ whole genome shotgun (WGS) entry which is preliminary data.</text>
</comment>
<evidence type="ECO:0000313" key="2">
    <source>
        <dbReference type="Proteomes" id="UP000017818"/>
    </source>
</evidence>
<gene>
    <name evidence="1" type="ORF">HMPREF9630_00575</name>
</gene>
<evidence type="ECO:0000313" key="1">
    <source>
        <dbReference type="EMBL" id="EHL17408.1"/>
    </source>
</evidence>
<dbReference type="InterPro" id="IPR009414">
    <property type="entry name" value="DUF1064"/>
</dbReference>
<name>V9HUK9_9FIRM</name>
<dbReference type="Proteomes" id="UP000017818">
    <property type="component" value="Unassembled WGS sequence"/>
</dbReference>
<reference evidence="1 2" key="1">
    <citation type="submission" date="2012-05" db="EMBL/GenBank/DDBJ databases">
        <title>The Genome Sequence of Eubacteriaceae bacterium CM2.</title>
        <authorList>
            <consortium name="The Broad Institute Genome Sequencing Platform"/>
            <person name="Earl A."/>
            <person name="Ward D."/>
            <person name="Feldgarden M."/>
            <person name="Gevers D."/>
            <person name="Sizova M."/>
            <person name="Hazen A."/>
            <person name="Epstein S."/>
            <person name="Walker B."/>
            <person name="Young S.K."/>
            <person name="Zeng Q."/>
            <person name="Gargeya S."/>
            <person name="Fitzgerald M."/>
            <person name="Haas B."/>
            <person name="Abouelleil A."/>
            <person name="Alvarado L."/>
            <person name="Arachchi H.M."/>
            <person name="Berlin A."/>
            <person name="Chapman S.B."/>
            <person name="Goldberg J."/>
            <person name="Griggs A."/>
            <person name="Gujja S."/>
            <person name="Hansen M."/>
            <person name="Howarth C."/>
            <person name="Imamovic A."/>
            <person name="Larimer J."/>
            <person name="McCowen C."/>
            <person name="Montmayeur A."/>
            <person name="Murphy C."/>
            <person name="Neiman D."/>
            <person name="Pearson M."/>
            <person name="Priest M."/>
            <person name="Roberts A."/>
            <person name="Saif S."/>
            <person name="Shea T."/>
            <person name="Sisk P."/>
            <person name="Sykes S."/>
            <person name="Wortman J."/>
            <person name="Nusbaum C."/>
            <person name="Birren B."/>
        </authorList>
    </citation>
    <scope>NUCLEOTIDE SEQUENCE [LARGE SCALE GENOMIC DNA]</scope>
    <source>
        <strain evidence="1 2">CM2</strain>
    </source>
</reference>
<evidence type="ECO:0008006" key="3">
    <source>
        <dbReference type="Google" id="ProtNLM"/>
    </source>
</evidence>
<dbReference type="Pfam" id="PF06356">
    <property type="entry name" value="DUF1064"/>
    <property type="match status" value="1"/>
</dbReference>
<dbReference type="EMBL" id="AFZF02000004">
    <property type="protein sequence ID" value="EHL17408.1"/>
    <property type="molecule type" value="Genomic_DNA"/>
</dbReference>
<dbReference type="AlphaFoldDB" id="V9HUK9"/>
<protein>
    <recommendedName>
        <fullName evidence="3">PF06356 family protein</fullName>
    </recommendedName>
</protein>